<evidence type="ECO:0000313" key="1">
    <source>
        <dbReference type="EMBL" id="KAH8021089.1"/>
    </source>
</evidence>
<organism evidence="1 2">
    <name type="scientific">Rhipicephalus microplus</name>
    <name type="common">Cattle tick</name>
    <name type="synonym">Boophilus microplus</name>
    <dbReference type="NCBI Taxonomy" id="6941"/>
    <lineage>
        <taxon>Eukaryota</taxon>
        <taxon>Metazoa</taxon>
        <taxon>Ecdysozoa</taxon>
        <taxon>Arthropoda</taxon>
        <taxon>Chelicerata</taxon>
        <taxon>Arachnida</taxon>
        <taxon>Acari</taxon>
        <taxon>Parasitiformes</taxon>
        <taxon>Ixodida</taxon>
        <taxon>Ixodoidea</taxon>
        <taxon>Ixodidae</taxon>
        <taxon>Rhipicephalinae</taxon>
        <taxon>Rhipicephalus</taxon>
        <taxon>Boophilus</taxon>
    </lineage>
</organism>
<accession>A0A9J6DGH1</accession>
<evidence type="ECO:0000313" key="2">
    <source>
        <dbReference type="Proteomes" id="UP000821866"/>
    </source>
</evidence>
<name>A0A9J6DGH1_RHIMP</name>
<proteinExistence type="predicted"/>
<reference evidence="1" key="2">
    <citation type="submission" date="2021-09" db="EMBL/GenBank/DDBJ databases">
        <authorList>
            <person name="Jia N."/>
            <person name="Wang J."/>
            <person name="Shi W."/>
            <person name="Du L."/>
            <person name="Sun Y."/>
            <person name="Zhan W."/>
            <person name="Jiang J."/>
            <person name="Wang Q."/>
            <person name="Zhang B."/>
            <person name="Ji P."/>
            <person name="Sakyi L.B."/>
            <person name="Cui X."/>
            <person name="Yuan T."/>
            <person name="Jiang B."/>
            <person name="Yang W."/>
            <person name="Lam T.T.-Y."/>
            <person name="Chang Q."/>
            <person name="Ding S."/>
            <person name="Wang X."/>
            <person name="Zhu J."/>
            <person name="Ruan X."/>
            <person name="Zhao L."/>
            <person name="Wei J."/>
            <person name="Que T."/>
            <person name="Du C."/>
            <person name="Cheng J."/>
            <person name="Dai P."/>
            <person name="Han X."/>
            <person name="Huang E."/>
            <person name="Gao Y."/>
            <person name="Liu J."/>
            <person name="Shao H."/>
            <person name="Ye R."/>
            <person name="Li L."/>
            <person name="Wei W."/>
            <person name="Wang X."/>
            <person name="Wang C."/>
            <person name="Huo Q."/>
            <person name="Li W."/>
            <person name="Guo W."/>
            <person name="Chen H."/>
            <person name="Chen S."/>
            <person name="Zhou L."/>
            <person name="Zhou L."/>
            <person name="Ni X."/>
            <person name="Tian J."/>
            <person name="Zhou Y."/>
            <person name="Sheng Y."/>
            <person name="Liu T."/>
            <person name="Pan Y."/>
            <person name="Xia L."/>
            <person name="Li J."/>
            <person name="Zhao F."/>
            <person name="Cao W."/>
        </authorList>
    </citation>
    <scope>NUCLEOTIDE SEQUENCE</scope>
    <source>
        <strain evidence="1">Rmic-2018</strain>
        <tissue evidence="1">Larvae</tissue>
    </source>
</reference>
<dbReference type="VEuPathDB" id="VectorBase:LOC119173611"/>
<dbReference type="Proteomes" id="UP000821866">
    <property type="component" value="Chromosome 7"/>
</dbReference>
<comment type="caution">
    <text evidence="1">The sequence shown here is derived from an EMBL/GenBank/DDBJ whole genome shotgun (WGS) entry which is preliminary data.</text>
</comment>
<protein>
    <submittedName>
        <fullName evidence="1">Uncharacterized protein</fullName>
    </submittedName>
</protein>
<dbReference type="EMBL" id="JABSTU010000009">
    <property type="protein sequence ID" value="KAH8021089.1"/>
    <property type="molecule type" value="Genomic_DNA"/>
</dbReference>
<dbReference type="AlphaFoldDB" id="A0A9J6DGH1"/>
<sequence length="174" mass="19115">MKSVFQSGRLSHDELYPPCLAEGQVHGYLRLLEGKCGADLLAVLLRKRDGVQLVLEGLQQPAGLSLAALHHLVAMLSPARPNGLGGSECFVLRTLTRQLLRKLPDQGSAGDTEKLVAFLLRQLYATTPLYKVEKLSVYFRGVVCSSDSFGVHLLLISDYFAPLVRVVYGSHVHF</sequence>
<keyword evidence="2" id="KW-1185">Reference proteome</keyword>
<gene>
    <name evidence="1" type="ORF">HPB51_012373</name>
</gene>
<reference evidence="1" key="1">
    <citation type="journal article" date="2020" name="Cell">
        <title>Large-Scale Comparative Analyses of Tick Genomes Elucidate Their Genetic Diversity and Vector Capacities.</title>
        <authorList>
            <consortium name="Tick Genome and Microbiome Consortium (TIGMIC)"/>
            <person name="Jia N."/>
            <person name="Wang J."/>
            <person name="Shi W."/>
            <person name="Du L."/>
            <person name="Sun Y."/>
            <person name="Zhan W."/>
            <person name="Jiang J.F."/>
            <person name="Wang Q."/>
            <person name="Zhang B."/>
            <person name="Ji P."/>
            <person name="Bell-Sakyi L."/>
            <person name="Cui X.M."/>
            <person name="Yuan T.T."/>
            <person name="Jiang B.G."/>
            <person name="Yang W.F."/>
            <person name="Lam T.T."/>
            <person name="Chang Q.C."/>
            <person name="Ding S.J."/>
            <person name="Wang X.J."/>
            <person name="Zhu J.G."/>
            <person name="Ruan X.D."/>
            <person name="Zhao L."/>
            <person name="Wei J.T."/>
            <person name="Ye R.Z."/>
            <person name="Que T.C."/>
            <person name="Du C.H."/>
            <person name="Zhou Y.H."/>
            <person name="Cheng J.X."/>
            <person name="Dai P.F."/>
            <person name="Guo W.B."/>
            <person name="Han X.H."/>
            <person name="Huang E.J."/>
            <person name="Li L.F."/>
            <person name="Wei W."/>
            <person name="Gao Y.C."/>
            <person name="Liu J.Z."/>
            <person name="Shao H.Z."/>
            <person name="Wang X."/>
            <person name="Wang C.C."/>
            <person name="Yang T.C."/>
            <person name="Huo Q.B."/>
            <person name="Li W."/>
            <person name="Chen H.Y."/>
            <person name="Chen S.E."/>
            <person name="Zhou L.G."/>
            <person name="Ni X.B."/>
            <person name="Tian J.H."/>
            <person name="Sheng Y."/>
            <person name="Liu T."/>
            <person name="Pan Y.S."/>
            <person name="Xia L.Y."/>
            <person name="Li J."/>
            <person name="Zhao F."/>
            <person name="Cao W.C."/>
        </authorList>
    </citation>
    <scope>NUCLEOTIDE SEQUENCE</scope>
    <source>
        <strain evidence="1">Rmic-2018</strain>
    </source>
</reference>